<organism evidence="8 9">
    <name type="scientific">Amanita thiersii Skay4041</name>
    <dbReference type="NCBI Taxonomy" id="703135"/>
    <lineage>
        <taxon>Eukaryota</taxon>
        <taxon>Fungi</taxon>
        <taxon>Dikarya</taxon>
        <taxon>Basidiomycota</taxon>
        <taxon>Agaricomycotina</taxon>
        <taxon>Agaricomycetes</taxon>
        <taxon>Agaricomycetidae</taxon>
        <taxon>Agaricales</taxon>
        <taxon>Pluteineae</taxon>
        <taxon>Amanitaceae</taxon>
        <taxon>Amanita</taxon>
    </lineage>
</organism>
<evidence type="ECO:0000313" key="9">
    <source>
        <dbReference type="Proteomes" id="UP000242287"/>
    </source>
</evidence>
<dbReference type="GO" id="GO:0006325">
    <property type="term" value="P:chromatin organization"/>
    <property type="evidence" value="ECO:0007669"/>
    <property type="project" value="UniProtKB-KW"/>
</dbReference>
<dbReference type="PANTHER" id="PTHR46462:SF3">
    <property type="entry name" value="UPSET, ISOFORM A"/>
    <property type="match status" value="1"/>
</dbReference>
<dbReference type="AlphaFoldDB" id="A0A2A9NIV8"/>
<evidence type="ECO:0000256" key="6">
    <source>
        <dbReference type="SAM" id="MobiDB-lite"/>
    </source>
</evidence>
<feature type="domain" description="PHD-type" evidence="7">
    <location>
        <begin position="45"/>
        <end position="93"/>
    </location>
</feature>
<dbReference type="InterPro" id="IPR011011">
    <property type="entry name" value="Znf_FYVE_PHD"/>
</dbReference>
<keyword evidence="4" id="KW-0156">Chromatin regulator</keyword>
<dbReference type="Proteomes" id="UP000242287">
    <property type="component" value="Unassembled WGS sequence"/>
</dbReference>
<sequence>MNDNNRDATEAALGLLGLSPSNLYPPPLIPLKRKQSPLLVHSSDDISCICGFSFDDGFSIACDDCSRWCHAACFDIVEGEVPEEWRCWECVPRPVDKERAVRLQKARLRQAQDQPGQERHRRRSSPGVERKHRRPSAAISALPSGGNNSKRKRRPSLHEETPTIVDIDEPWSLSYVHTPQDVVPHKDTREKLRQQAQHWRGITALDDQPSRTAVKPLPSSSFSNPALSLFTNPSVLPPSYSVHTSSPIPSEQLITPYTSTITPSSSYLSDPLNSYAHLGMPKPFVHLIGPPLDLALDSRITGNNSRFVRNGCRPNAVLRPFLCPQPTSSSDTLSFGVFALRDLKANEEVILGWEWDDGHVVHSLPALIEGPHMFP</sequence>
<dbReference type="Gene3D" id="3.30.40.10">
    <property type="entry name" value="Zinc/RING finger domain, C3HC4 (zinc finger)"/>
    <property type="match status" value="1"/>
</dbReference>
<dbReference type="EMBL" id="KZ302073">
    <property type="protein sequence ID" value="PFH48187.1"/>
    <property type="molecule type" value="Genomic_DNA"/>
</dbReference>
<reference evidence="8 9" key="1">
    <citation type="submission" date="2014-02" db="EMBL/GenBank/DDBJ databases">
        <title>Transposable element dynamics among asymbiotic and ectomycorrhizal Amanita fungi.</title>
        <authorList>
            <consortium name="DOE Joint Genome Institute"/>
            <person name="Hess J."/>
            <person name="Skrede I."/>
            <person name="Wolfe B."/>
            <person name="LaButti K."/>
            <person name="Ohm R.A."/>
            <person name="Grigoriev I.V."/>
            <person name="Pringle A."/>
        </authorList>
    </citation>
    <scope>NUCLEOTIDE SEQUENCE [LARGE SCALE GENOMIC DNA]</scope>
    <source>
        <strain evidence="8 9">SKay4041</strain>
    </source>
</reference>
<evidence type="ECO:0000256" key="1">
    <source>
        <dbReference type="ARBA" id="ARBA00022723"/>
    </source>
</evidence>
<feature type="compositionally biased region" description="Basic residues" evidence="6">
    <location>
        <begin position="119"/>
        <end position="135"/>
    </location>
</feature>
<dbReference type="SMART" id="SM00249">
    <property type="entry name" value="PHD"/>
    <property type="match status" value="1"/>
</dbReference>
<evidence type="ECO:0000256" key="3">
    <source>
        <dbReference type="ARBA" id="ARBA00022833"/>
    </source>
</evidence>
<dbReference type="GO" id="GO:0070210">
    <property type="term" value="C:Rpd3L-Expanded complex"/>
    <property type="evidence" value="ECO:0007669"/>
    <property type="project" value="TreeGrafter"/>
</dbReference>
<evidence type="ECO:0000256" key="5">
    <source>
        <dbReference type="PROSITE-ProRule" id="PRU00146"/>
    </source>
</evidence>
<dbReference type="InterPro" id="IPR046341">
    <property type="entry name" value="SET_dom_sf"/>
</dbReference>
<dbReference type="GO" id="GO:0034967">
    <property type="term" value="C:Set3 complex"/>
    <property type="evidence" value="ECO:0007669"/>
    <property type="project" value="TreeGrafter"/>
</dbReference>
<evidence type="ECO:0000313" key="8">
    <source>
        <dbReference type="EMBL" id="PFH48187.1"/>
    </source>
</evidence>
<dbReference type="PANTHER" id="PTHR46462">
    <property type="entry name" value="UPSET, ISOFORM A"/>
    <property type="match status" value="1"/>
</dbReference>
<dbReference type="Pfam" id="PF20826">
    <property type="entry name" value="PHD_5"/>
    <property type="match status" value="1"/>
</dbReference>
<dbReference type="STRING" id="703135.A0A2A9NIV8"/>
<evidence type="ECO:0000259" key="7">
    <source>
        <dbReference type="PROSITE" id="PS50016"/>
    </source>
</evidence>
<evidence type="ECO:0000256" key="4">
    <source>
        <dbReference type="ARBA" id="ARBA00022853"/>
    </source>
</evidence>
<dbReference type="OrthoDB" id="79252at2759"/>
<dbReference type="InterPro" id="IPR001214">
    <property type="entry name" value="SET_dom"/>
</dbReference>
<proteinExistence type="predicted"/>
<protein>
    <recommendedName>
        <fullName evidence="7">PHD-type domain-containing protein</fullName>
    </recommendedName>
</protein>
<accession>A0A2A9NIV8</accession>
<dbReference type="Gene3D" id="2.170.270.10">
    <property type="entry name" value="SET domain"/>
    <property type="match status" value="1"/>
</dbReference>
<gene>
    <name evidence="8" type="ORF">AMATHDRAFT_76861</name>
</gene>
<dbReference type="GO" id="GO:0008270">
    <property type="term" value="F:zinc ion binding"/>
    <property type="evidence" value="ECO:0007669"/>
    <property type="project" value="UniProtKB-KW"/>
</dbReference>
<dbReference type="InterPro" id="IPR019787">
    <property type="entry name" value="Znf_PHD-finger"/>
</dbReference>
<dbReference type="InterPro" id="IPR001965">
    <property type="entry name" value="Znf_PHD"/>
</dbReference>
<dbReference type="SUPFAM" id="SSF82199">
    <property type="entry name" value="SET domain"/>
    <property type="match status" value="1"/>
</dbReference>
<dbReference type="Pfam" id="PF00856">
    <property type="entry name" value="SET"/>
    <property type="match status" value="1"/>
</dbReference>
<dbReference type="SUPFAM" id="SSF57903">
    <property type="entry name" value="FYVE/PHD zinc finger"/>
    <property type="match status" value="1"/>
</dbReference>
<evidence type="ECO:0000256" key="2">
    <source>
        <dbReference type="ARBA" id="ARBA00022771"/>
    </source>
</evidence>
<keyword evidence="2 5" id="KW-0863">Zinc-finger</keyword>
<name>A0A2A9NIV8_9AGAR</name>
<dbReference type="PROSITE" id="PS50016">
    <property type="entry name" value="ZF_PHD_2"/>
    <property type="match status" value="1"/>
</dbReference>
<feature type="region of interest" description="Disordered" evidence="6">
    <location>
        <begin position="107"/>
        <end position="163"/>
    </location>
</feature>
<dbReference type="GO" id="GO:0006355">
    <property type="term" value="P:regulation of DNA-templated transcription"/>
    <property type="evidence" value="ECO:0007669"/>
    <property type="project" value="TreeGrafter"/>
</dbReference>
<keyword evidence="1" id="KW-0479">Metal-binding</keyword>
<keyword evidence="3" id="KW-0862">Zinc</keyword>
<dbReference type="SMART" id="SM00317">
    <property type="entry name" value="SET"/>
    <property type="match status" value="1"/>
</dbReference>
<dbReference type="InterPro" id="IPR013083">
    <property type="entry name" value="Znf_RING/FYVE/PHD"/>
</dbReference>
<keyword evidence="9" id="KW-1185">Reference proteome</keyword>